<dbReference type="Gene3D" id="1.20.120.1690">
    <property type="match status" value="1"/>
</dbReference>
<evidence type="ECO:0000313" key="3">
    <source>
        <dbReference type="Proteomes" id="UP000199051"/>
    </source>
</evidence>
<dbReference type="Pfam" id="PF13768">
    <property type="entry name" value="VWA_3"/>
    <property type="match status" value="1"/>
</dbReference>
<dbReference type="EMBL" id="FOGI01000017">
    <property type="protein sequence ID" value="SES47269.1"/>
    <property type="molecule type" value="Genomic_DNA"/>
</dbReference>
<dbReference type="PANTHER" id="PTHR10579">
    <property type="entry name" value="CALCIUM-ACTIVATED CHLORIDE CHANNEL REGULATOR"/>
    <property type="match status" value="1"/>
</dbReference>
<protein>
    <submittedName>
        <fullName evidence="2">von Willebrand factor type A domain-containing protein</fullName>
    </submittedName>
</protein>
<feature type="domain" description="VWFA" evidence="1">
    <location>
        <begin position="45"/>
        <end position="226"/>
    </location>
</feature>
<evidence type="ECO:0000259" key="1">
    <source>
        <dbReference type="PROSITE" id="PS50234"/>
    </source>
</evidence>
<dbReference type="RefSeq" id="WP_092786300.1">
    <property type="nucleotide sequence ID" value="NZ_FOGI01000017.1"/>
</dbReference>
<keyword evidence="3" id="KW-1185">Reference proteome</keyword>
<dbReference type="InterPro" id="IPR036465">
    <property type="entry name" value="vWFA_dom_sf"/>
</dbReference>
<dbReference type="SMART" id="SM00327">
    <property type="entry name" value="VWA"/>
    <property type="match status" value="1"/>
</dbReference>
<dbReference type="InterPro" id="IPR002035">
    <property type="entry name" value="VWF_A"/>
</dbReference>
<organism evidence="2 3">
    <name type="scientific">Actinokineospora terrae</name>
    <dbReference type="NCBI Taxonomy" id="155974"/>
    <lineage>
        <taxon>Bacteria</taxon>
        <taxon>Bacillati</taxon>
        <taxon>Actinomycetota</taxon>
        <taxon>Actinomycetes</taxon>
        <taxon>Pseudonocardiales</taxon>
        <taxon>Pseudonocardiaceae</taxon>
        <taxon>Actinokineospora</taxon>
    </lineage>
</organism>
<dbReference type="CDD" id="cd00198">
    <property type="entry name" value="vWFA"/>
    <property type="match status" value="1"/>
</dbReference>
<evidence type="ECO:0000313" key="2">
    <source>
        <dbReference type="EMBL" id="SES47269.1"/>
    </source>
</evidence>
<reference evidence="3" key="1">
    <citation type="submission" date="2016-10" db="EMBL/GenBank/DDBJ databases">
        <authorList>
            <person name="Varghese N."/>
            <person name="Submissions S."/>
        </authorList>
    </citation>
    <scope>NUCLEOTIDE SEQUENCE [LARGE SCALE GENOMIC DNA]</scope>
    <source>
        <strain evidence="3">DSM 44260</strain>
    </source>
</reference>
<dbReference type="Gene3D" id="3.40.50.410">
    <property type="entry name" value="von Willebrand factor, type A domain"/>
    <property type="match status" value="1"/>
</dbReference>
<dbReference type="Proteomes" id="UP000199051">
    <property type="component" value="Unassembled WGS sequence"/>
</dbReference>
<dbReference type="STRING" id="155974.SAMN04487818_11725"/>
<dbReference type="PANTHER" id="PTHR10579:SF43">
    <property type="entry name" value="ZINC FINGER (C3HC4-TYPE RING FINGER) FAMILY PROTEIN"/>
    <property type="match status" value="1"/>
</dbReference>
<dbReference type="InterPro" id="IPR051266">
    <property type="entry name" value="CLCR"/>
</dbReference>
<dbReference type="PROSITE" id="PS50234">
    <property type="entry name" value="VWFA"/>
    <property type="match status" value="1"/>
</dbReference>
<dbReference type="AlphaFoldDB" id="A0A1H9XMJ4"/>
<name>A0A1H9XMJ4_9PSEU</name>
<dbReference type="SUPFAM" id="SSF53300">
    <property type="entry name" value="vWA-like"/>
    <property type="match status" value="1"/>
</dbReference>
<proteinExistence type="predicted"/>
<accession>A0A1H9XMJ4</accession>
<sequence>MTFSFAVHVDQNEYLPAGGRLMDAVISVTLTGDTLGAPGVDRGLARVVLLDTSGSMSGNKIAQAKLAVNAVIAALPDGVRFAIVAGTEVATMVYPSTPTLAEASAATRKKARQAVGRLVAGGGTAIGTWLTMARQLFEGTTAPIRHAVLLTDGRNEHESTEQFHDTVLACEGAFTCDARGVGDAGWQARTLERVADTLHGSVRGLPDPTTLVQDFREITEKLMGTAAVDVSLRLWMPARAKLRFLKQVFPRIVDLTDRGTAITPRVLEFPTGHWSAETRDFHVSVELGEGEVGEAMVVARVRMSVGDHESPEHRVRAFWTDDPVLSTRISPQVAHFTGQQRIAELVHDGLAAHQAGDLPRATDRLGRAIDLAKQAGNAETVDHLGKLIEDDGAGTLRVRDRMDQVLREMADIESKRTTRVRPEE</sequence>
<dbReference type="Gene3D" id="2.60.40.3670">
    <property type="match status" value="1"/>
</dbReference>
<gene>
    <name evidence="2" type="ORF">SAMN04487818_11725</name>
</gene>